<dbReference type="RefSeq" id="WP_305997055.1">
    <property type="nucleotide sequence ID" value="NZ_JAVALS010000009.1"/>
</dbReference>
<feature type="chain" id="PRO_5045605827" evidence="2">
    <location>
        <begin position="17"/>
        <end position="545"/>
    </location>
</feature>
<organism evidence="3 4">
    <name type="scientific">Arthrobacter horti</name>
    <dbReference type="NCBI Taxonomy" id="3068273"/>
    <lineage>
        <taxon>Bacteria</taxon>
        <taxon>Bacillati</taxon>
        <taxon>Actinomycetota</taxon>
        <taxon>Actinomycetes</taxon>
        <taxon>Micrococcales</taxon>
        <taxon>Micrococcaceae</taxon>
        <taxon>Arthrobacter</taxon>
    </lineage>
</organism>
<dbReference type="Proteomes" id="UP001232725">
    <property type="component" value="Unassembled WGS sequence"/>
</dbReference>
<reference evidence="3 4" key="1">
    <citation type="submission" date="2023-08" db="EMBL/GenBank/DDBJ databases">
        <title>Arthrobacter horti sp. nov., isolated from forest soil.</title>
        <authorList>
            <person name="Park M."/>
        </authorList>
    </citation>
    <scope>NUCLEOTIDE SEQUENCE [LARGE SCALE GENOMIC DNA]</scope>
    <source>
        <strain evidence="3 4">YJM1</strain>
    </source>
</reference>
<dbReference type="CDD" id="cd15482">
    <property type="entry name" value="Sialidase_non-viral"/>
    <property type="match status" value="1"/>
</dbReference>
<accession>A0ABT9ISA8</accession>
<name>A0ABT9ISA8_9MICC</name>
<dbReference type="InterPro" id="IPR036278">
    <property type="entry name" value="Sialidase_sf"/>
</dbReference>
<sequence length="545" mass="56425">MCAVALSTAVMTPASAAPSHGDHFKPSITAPWANPDNGDAEPPSAAAPLCHTAPFSSTAAYAATSDVDAIVGDPVAPPGKWSNSGCRAPQNETTIAVDPTDPLHLVVGANDYRVCCDSIARNDGTGWVYVSWDGGVTWRNTQVPGLTAETGGSGAFASVDSAGDPALSFAPDGTLYYANIVFNRSSAASGVAVSVSHDGGLSWGRPSMVSYVSAANFFNDKEWIAAGPNGQVVVTWTKFLQGKQGLSYLSSPIVAAYSSDGGHSWNRQGSAVSDPAHPYNQGSRPMYGPDGTLYVAYEGSQPSTGYQTDAQVIARSTDNGRTFQNVEVGRVYDDLDCYPMFGGSQTLSGEQFRMNSFPAFSVDPLTGNLAIAWNDDQGAGSCGSGGTAFSGVTSSQVKLVTGAWGSLSAPVTVTSGPGDKVFPGVAIRDGKTVVSYYTRGYAATHNPAVCNVVTSNADPSGVAPVDGSVCLDYAAKTSTDGFQSEQRLTSEGSNPYIQFSDGAFIGDYTQIVTGSDGVSHAAWTDFRGRPGVTAANQDVYVGTVH</sequence>
<keyword evidence="2" id="KW-0732">Signal</keyword>
<dbReference type="Gene3D" id="2.120.10.10">
    <property type="match status" value="2"/>
</dbReference>
<evidence type="ECO:0000313" key="3">
    <source>
        <dbReference type="EMBL" id="MDP5228004.1"/>
    </source>
</evidence>
<proteinExistence type="predicted"/>
<dbReference type="SUPFAM" id="SSF50939">
    <property type="entry name" value="Sialidases"/>
    <property type="match status" value="1"/>
</dbReference>
<evidence type="ECO:0000256" key="2">
    <source>
        <dbReference type="SAM" id="SignalP"/>
    </source>
</evidence>
<evidence type="ECO:0000313" key="4">
    <source>
        <dbReference type="Proteomes" id="UP001232725"/>
    </source>
</evidence>
<dbReference type="EC" id="3.2.1.-" evidence="3"/>
<dbReference type="EMBL" id="JAVALS010000009">
    <property type="protein sequence ID" value="MDP5228004.1"/>
    <property type="molecule type" value="Genomic_DNA"/>
</dbReference>
<feature type="signal peptide" evidence="2">
    <location>
        <begin position="1"/>
        <end position="16"/>
    </location>
</feature>
<protein>
    <submittedName>
        <fullName evidence="3">Sialidase family protein</fullName>
        <ecNumber evidence="3">3.2.1.-</ecNumber>
    </submittedName>
</protein>
<feature type="region of interest" description="Disordered" evidence="1">
    <location>
        <begin position="14"/>
        <end position="48"/>
    </location>
</feature>
<comment type="caution">
    <text evidence="3">The sequence shown here is derived from an EMBL/GenBank/DDBJ whole genome shotgun (WGS) entry which is preliminary data.</text>
</comment>
<keyword evidence="3" id="KW-0378">Hydrolase</keyword>
<dbReference type="GO" id="GO:0016798">
    <property type="term" value="F:hydrolase activity, acting on glycosyl bonds"/>
    <property type="evidence" value="ECO:0007669"/>
    <property type="project" value="UniProtKB-KW"/>
</dbReference>
<keyword evidence="4" id="KW-1185">Reference proteome</keyword>
<gene>
    <name evidence="3" type="ORF">Q9R02_12635</name>
</gene>
<keyword evidence="3" id="KW-0326">Glycosidase</keyword>
<evidence type="ECO:0000256" key="1">
    <source>
        <dbReference type="SAM" id="MobiDB-lite"/>
    </source>
</evidence>